<evidence type="ECO:0000256" key="2">
    <source>
        <dbReference type="ARBA" id="ARBA00022801"/>
    </source>
</evidence>
<sequence>MPELWRARNIWAEVDIIAARIRDVINNGADPNDFAVLCHSKRLAGRIAAQLQKRGLPVLLASEDQRRPMFNGPASVEVMAMHSSKGLEFDTVFIPGICELANLDEDADHKQQVRVLYVAMTRALRRLEMSQPAVVDREALAAQQVPGLQAVGADMLVHHHAVQGGARAVRAVWRVHDRLHRIPFSTDGHARGRPARAGQTGVQRDPTDAPGARPVPCGIPRASVAEVEADRDEFDRPAPFLAQRGGRMHGGEAHRLVVALRLDDEQAAHQFLLSISRSIQKAAQSPENMCPRLIVRITPGRSNPIPFCPTSRLARFGSQITNLFLDLVDQLKEFFKWDYNLFQRFTIVKEKLYLNQIIRPLTLQSANQLSIEGNLSC</sequence>
<evidence type="ECO:0000256" key="1">
    <source>
        <dbReference type="ARBA" id="ARBA00022741"/>
    </source>
</evidence>
<dbReference type="RefSeq" id="WP_280576581.1">
    <property type="nucleotide sequence ID" value="NZ_JARXRO010000001.1"/>
</dbReference>
<dbReference type="Pfam" id="PF13361">
    <property type="entry name" value="UvrD_C"/>
    <property type="match status" value="1"/>
</dbReference>
<reference evidence="8 9" key="1">
    <citation type="submission" date="2023-04" db="EMBL/GenBank/DDBJ databases">
        <title>Luteimonas sp. M1R5S59.</title>
        <authorList>
            <person name="Sun J.-Q."/>
        </authorList>
    </citation>
    <scope>NUCLEOTIDE SEQUENCE [LARGE SCALE GENOMIC DNA]</scope>
    <source>
        <strain evidence="8 9">M1R5S59</strain>
    </source>
</reference>
<evidence type="ECO:0000259" key="7">
    <source>
        <dbReference type="Pfam" id="PF13361"/>
    </source>
</evidence>
<feature type="region of interest" description="Disordered" evidence="6">
    <location>
        <begin position="184"/>
        <end position="217"/>
    </location>
</feature>
<dbReference type="EMBL" id="JARXRO010000001">
    <property type="protein sequence ID" value="MDH5832407.1"/>
    <property type="molecule type" value="Genomic_DNA"/>
</dbReference>
<keyword evidence="4" id="KW-0067">ATP-binding</keyword>
<feature type="domain" description="UvrD-like helicase C-terminal" evidence="7">
    <location>
        <begin position="71"/>
        <end position="130"/>
    </location>
</feature>
<gene>
    <name evidence="8" type="ORF">QFW81_00470</name>
</gene>
<proteinExistence type="predicted"/>
<keyword evidence="8" id="KW-0269">Exonuclease</keyword>
<evidence type="ECO:0000256" key="5">
    <source>
        <dbReference type="ARBA" id="ARBA00034923"/>
    </source>
</evidence>
<evidence type="ECO:0000256" key="4">
    <source>
        <dbReference type="ARBA" id="ARBA00022840"/>
    </source>
</evidence>
<dbReference type="Gene3D" id="3.40.50.300">
    <property type="entry name" value="P-loop containing nucleotide triphosphate hydrolases"/>
    <property type="match status" value="1"/>
</dbReference>
<dbReference type="PANTHER" id="PTHR11070">
    <property type="entry name" value="UVRD / RECB / PCRA DNA HELICASE FAMILY MEMBER"/>
    <property type="match status" value="1"/>
</dbReference>
<keyword evidence="8" id="KW-0540">Nuclease</keyword>
<evidence type="ECO:0000313" key="9">
    <source>
        <dbReference type="Proteomes" id="UP001156873"/>
    </source>
</evidence>
<dbReference type="InterPro" id="IPR014017">
    <property type="entry name" value="DNA_helicase_UvrD-like_C"/>
</dbReference>
<evidence type="ECO:0000256" key="3">
    <source>
        <dbReference type="ARBA" id="ARBA00022806"/>
    </source>
</evidence>
<dbReference type="InterPro" id="IPR027417">
    <property type="entry name" value="P-loop_NTPase"/>
</dbReference>
<organism evidence="8 9">
    <name type="scientific">Luteimonas kalidii</name>
    <dbReference type="NCBI Taxonomy" id="3042025"/>
    <lineage>
        <taxon>Bacteria</taxon>
        <taxon>Pseudomonadati</taxon>
        <taxon>Pseudomonadota</taxon>
        <taxon>Gammaproteobacteria</taxon>
        <taxon>Lysobacterales</taxon>
        <taxon>Lysobacteraceae</taxon>
        <taxon>Luteimonas</taxon>
    </lineage>
</organism>
<dbReference type="PANTHER" id="PTHR11070:SF2">
    <property type="entry name" value="ATP-DEPENDENT DNA HELICASE SRS2"/>
    <property type="match status" value="1"/>
</dbReference>
<name>A0ABT6JPH1_9GAMM</name>
<protein>
    <recommendedName>
        <fullName evidence="5">DNA 3'-5' helicase II</fullName>
    </recommendedName>
</protein>
<dbReference type="GO" id="GO:0004527">
    <property type="term" value="F:exonuclease activity"/>
    <property type="evidence" value="ECO:0007669"/>
    <property type="project" value="UniProtKB-KW"/>
</dbReference>
<keyword evidence="2" id="KW-0378">Hydrolase</keyword>
<dbReference type="SUPFAM" id="SSF52540">
    <property type="entry name" value="P-loop containing nucleoside triphosphate hydrolases"/>
    <property type="match status" value="1"/>
</dbReference>
<keyword evidence="3" id="KW-0347">Helicase</keyword>
<comment type="caution">
    <text evidence="8">The sequence shown here is derived from an EMBL/GenBank/DDBJ whole genome shotgun (WGS) entry which is preliminary data.</text>
</comment>
<keyword evidence="9" id="KW-1185">Reference proteome</keyword>
<evidence type="ECO:0000313" key="8">
    <source>
        <dbReference type="EMBL" id="MDH5832407.1"/>
    </source>
</evidence>
<dbReference type="InterPro" id="IPR000212">
    <property type="entry name" value="DNA_helicase_UvrD/REP"/>
</dbReference>
<keyword evidence="1" id="KW-0547">Nucleotide-binding</keyword>
<evidence type="ECO:0000256" key="6">
    <source>
        <dbReference type="SAM" id="MobiDB-lite"/>
    </source>
</evidence>
<accession>A0ABT6JPH1</accession>
<dbReference type="Proteomes" id="UP001156873">
    <property type="component" value="Unassembled WGS sequence"/>
</dbReference>